<accession>A0A0M8K8D4</accession>
<evidence type="ECO:0000256" key="7">
    <source>
        <dbReference type="SAM" id="Phobius"/>
    </source>
</evidence>
<name>A0A0M8K8D4_9CHLR</name>
<dbReference type="InterPro" id="IPR050833">
    <property type="entry name" value="Poly_Biosynth_Transport"/>
</dbReference>
<evidence type="ECO:0000256" key="2">
    <source>
        <dbReference type="ARBA" id="ARBA00007430"/>
    </source>
</evidence>
<dbReference type="FunCoup" id="A0A0M8K8D4">
    <property type="interactions" value="21"/>
</dbReference>
<keyword evidence="6 7" id="KW-0472">Membrane</keyword>
<feature type="transmembrane region" description="Helical" evidence="7">
    <location>
        <begin position="292"/>
        <end position="313"/>
    </location>
</feature>
<keyword evidence="10" id="KW-1185">Reference proteome</keyword>
<comment type="similarity">
    <text evidence="2">Belongs to the polysaccharide synthase family.</text>
</comment>
<dbReference type="RefSeq" id="WP_054492737.1">
    <property type="nucleotide sequence ID" value="NZ_BBZA01000088.1"/>
</dbReference>
<evidence type="ECO:0000256" key="3">
    <source>
        <dbReference type="ARBA" id="ARBA00022475"/>
    </source>
</evidence>
<feature type="transmembrane region" description="Helical" evidence="7">
    <location>
        <begin position="50"/>
        <end position="69"/>
    </location>
</feature>
<dbReference type="Pfam" id="PF13440">
    <property type="entry name" value="Polysacc_synt_3"/>
    <property type="match status" value="1"/>
</dbReference>
<feature type="transmembrane region" description="Helical" evidence="7">
    <location>
        <begin position="448"/>
        <end position="469"/>
    </location>
</feature>
<feature type="transmembrane region" description="Helical" evidence="7">
    <location>
        <begin position="420"/>
        <end position="442"/>
    </location>
</feature>
<dbReference type="PANTHER" id="PTHR30250">
    <property type="entry name" value="PST FAMILY PREDICTED COLANIC ACID TRANSPORTER"/>
    <property type="match status" value="1"/>
</dbReference>
<dbReference type="InParanoid" id="A0A0M8K8D4"/>
<evidence type="ECO:0000313" key="10">
    <source>
        <dbReference type="Proteomes" id="UP000037784"/>
    </source>
</evidence>
<dbReference type="PANTHER" id="PTHR30250:SF10">
    <property type="entry name" value="LIPOPOLYSACCHARIDE BIOSYNTHESIS PROTEIN WZXC"/>
    <property type="match status" value="1"/>
</dbReference>
<dbReference type="Proteomes" id="UP000050502">
    <property type="component" value="Unassembled WGS sequence"/>
</dbReference>
<reference evidence="10" key="3">
    <citation type="submission" date="2015-08" db="EMBL/GenBank/DDBJ databases">
        <title>Draft Genome Sequence of a Heterotrophic Facultative Anaerobic Bacterium Ardenticatena maritima Strain 110S.</title>
        <authorList>
            <person name="Kawaichi S."/>
            <person name="Yoshida T."/>
            <person name="Sako Y."/>
            <person name="Nakamura R."/>
        </authorList>
    </citation>
    <scope>NUCLEOTIDE SEQUENCE [LARGE SCALE GENOMIC DNA]</scope>
    <source>
        <strain evidence="10">110S</strain>
    </source>
</reference>
<reference evidence="9 11" key="2">
    <citation type="submission" date="2015-07" db="EMBL/GenBank/DDBJ databases">
        <title>Whole genome sequence of Ardenticatena maritima DSM 23922.</title>
        <authorList>
            <person name="Hemp J."/>
            <person name="Ward L.M."/>
            <person name="Pace L.A."/>
            <person name="Fischer W.W."/>
        </authorList>
    </citation>
    <scope>NUCLEOTIDE SEQUENCE [LARGE SCALE GENOMIC DNA]</scope>
    <source>
        <strain evidence="9 11">110S</strain>
    </source>
</reference>
<evidence type="ECO:0000256" key="1">
    <source>
        <dbReference type="ARBA" id="ARBA00004651"/>
    </source>
</evidence>
<dbReference type="OrthoDB" id="149157at2"/>
<evidence type="ECO:0000256" key="4">
    <source>
        <dbReference type="ARBA" id="ARBA00022692"/>
    </source>
</evidence>
<evidence type="ECO:0000313" key="9">
    <source>
        <dbReference type="EMBL" id="KPL89412.1"/>
    </source>
</evidence>
<dbReference type="STRING" id="872965.SE16_02880"/>
<dbReference type="Proteomes" id="UP000037784">
    <property type="component" value="Unassembled WGS sequence"/>
</dbReference>
<feature type="transmembrane region" description="Helical" evidence="7">
    <location>
        <begin position="90"/>
        <end position="110"/>
    </location>
</feature>
<keyword evidence="5 7" id="KW-1133">Transmembrane helix</keyword>
<organism evidence="8 10">
    <name type="scientific">Ardenticatena maritima</name>
    <dbReference type="NCBI Taxonomy" id="872965"/>
    <lineage>
        <taxon>Bacteria</taxon>
        <taxon>Bacillati</taxon>
        <taxon>Chloroflexota</taxon>
        <taxon>Ardenticatenia</taxon>
        <taxon>Ardenticatenales</taxon>
        <taxon>Ardenticatenaceae</taxon>
        <taxon>Ardenticatena</taxon>
    </lineage>
</organism>
<dbReference type="GO" id="GO:0005886">
    <property type="term" value="C:plasma membrane"/>
    <property type="evidence" value="ECO:0007669"/>
    <property type="project" value="UniProtKB-SubCell"/>
</dbReference>
<evidence type="ECO:0000256" key="6">
    <source>
        <dbReference type="ARBA" id="ARBA00023136"/>
    </source>
</evidence>
<feature type="transmembrane region" description="Helical" evidence="7">
    <location>
        <begin position="333"/>
        <end position="354"/>
    </location>
</feature>
<comment type="subcellular location">
    <subcellularLocation>
        <location evidence="1">Cell membrane</location>
        <topology evidence="1">Multi-pass membrane protein</topology>
    </subcellularLocation>
</comment>
<sequence length="488" mass="54880">MASHPPDQSMGKTAIRGSIYSIAASAVTILLGFARAVLLARLLLPEHFGVATLALFFLNLSTTLTALGLDSAIIHRQDADDAWLDTYFTLRLLANLIPLGALALLTPLIARAYPAMPALAPVLWAFIAIEAIRSINASQETLLNRALAFRALALLDISASIAMTICAPLAAWWGAGIWALVVERAAGHAVRTVGVWWLFRTYQPRLRWDGEKARWFWRFSRAVWLSTNLNFLLDRFDDFWTGTFLGKTPLGYYSKAYEFARYPRRLVANPIVSVFYPIFARLQHDPIRLARAFFRMNSAIVRFGFWFGILFIFNANEFVRLFIGERWLPMVPTFQLMIVYVILDPLVVGANRLLLAVGRPEEVTRVRLVQLGCFVPLVALLGSRFGIEGVALAADIMVLVGTLLLFIATRRIITYSLRVLFFWPAVAVALAALTLWLTAAWWQTFPTWGSLAGKTVLGTLLYGLILWLAERHELIEAWRIIKRRGWTA</sequence>
<protein>
    <submittedName>
        <fullName evidence="8">Uncharacterized protein</fullName>
    </submittedName>
</protein>
<proteinExistence type="inferred from homology"/>
<gene>
    <name evidence="8" type="ORF">ARMA_1265</name>
    <name evidence="9" type="ORF">SE16_02880</name>
</gene>
<feature type="transmembrane region" description="Helical" evidence="7">
    <location>
        <begin position="147"/>
        <end position="171"/>
    </location>
</feature>
<feature type="transmembrane region" description="Helical" evidence="7">
    <location>
        <begin position="389"/>
        <end position="408"/>
    </location>
</feature>
<keyword evidence="3" id="KW-1003">Cell membrane</keyword>
<evidence type="ECO:0000313" key="11">
    <source>
        <dbReference type="Proteomes" id="UP000050502"/>
    </source>
</evidence>
<dbReference type="EMBL" id="BBZA01000088">
    <property type="protein sequence ID" value="GAP62842.1"/>
    <property type="molecule type" value="Genomic_DNA"/>
</dbReference>
<evidence type="ECO:0000313" key="8">
    <source>
        <dbReference type="EMBL" id="GAP62842.1"/>
    </source>
</evidence>
<comment type="caution">
    <text evidence="8">The sequence shown here is derived from an EMBL/GenBank/DDBJ whole genome shotgun (WGS) entry which is preliminary data.</text>
</comment>
<feature type="transmembrane region" description="Helical" evidence="7">
    <location>
        <begin position="366"/>
        <end position="383"/>
    </location>
</feature>
<evidence type="ECO:0000256" key="5">
    <source>
        <dbReference type="ARBA" id="ARBA00022989"/>
    </source>
</evidence>
<dbReference type="EMBL" id="LGKN01000003">
    <property type="protein sequence ID" value="KPL89412.1"/>
    <property type="molecule type" value="Genomic_DNA"/>
</dbReference>
<feature type="transmembrane region" description="Helical" evidence="7">
    <location>
        <begin position="20"/>
        <end position="44"/>
    </location>
</feature>
<reference evidence="8 10" key="1">
    <citation type="journal article" date="2015" name="Genome Announc.">
        <title>Draft Genome Sequence of a Heterotrophic Facultative Anaerobic Thermophilic Bacterium, Ardenticatena maritima Strain 110ST.</title>
        <authorList>
            <person name="Kawaichi S."/>
            <person name="Yoshida T."/>
            <person name="Sako Y."/>
            <person name="Nakamura R."/>
        </authorList>
    </citation>
    <scope>NUCLEOTIDE SEQUENCE [LARGE SCALE GENOMIC DNA]</scope>
    <source>
        <strain evidence="8 10">110S</strain>
    </source>
</reference>
<keyword evidence="4 7" id="KW-0812">Transmembrane</keyword>
<dbReference type="AlphaFoldDB" id="A0A0M8K8D4"/>